<evidence type="ECO:0008006" key="22">
    <source>
        <dbReference type="Google" id="ProtNLM"/>
    </source>
</evidence>
<feature type="domain" description="N-acetyltransferase ESCO zinc-finger" evidence="18">
    <location>
        <begin position="973"/>
        <end position="1011"/>
    </location>
</feature>
<evidence type="ECO:0000256" key="13">
    <source>
        <dbReference type="ARBA" id="ARBA00023136"/>
    </source>
</evidence>
<dbReference type="Pfam" id="PF13878">
    <property type="entry name" value="zf-C2H2_3"/>
    <property type="match status" value="1"/>
</dbReference>
<proteinExistence type="inferred from homology"/>
<dbReference type="EMBL" id="VTPC01090355">
    <property type="protein sequence ID" value="KAF2883547.1"/>
    <property type="molecule type" value="Genomic_DNA"/>
</dbReference>
<dbReference type="Gene3D" id="3.40.720.10">
    <property type="entry name" value="Alkaline Phosphatase, subunit A"/>
    <property type="match status" value="1"/>
</dbReference>
<evidence type="ECO:0000256" key="11">
    <source>
        <dbReference type="ARBA" id="ARBA00022833"/>
    </source>
</evidence>
<dbReference type="PANTHER" id="PTHR23072:SF0">
    <property type="entry name" value="GPI ETHANOLAMINE PHOSPHATE TRANSFERASE 2"/>
    <property type="match status" value="1"/>
</dbReference>
<dbReference type="GO" id="GO:0008270">
    <property type="term" value="F:zinc ion binding"/>
    <property type="evidence" value="ECO:0007669"/>
    <property type="project" value="UniProtKB-KW"/>
</dbReference>
<gene>
    <name evidence="20" type="ORF">ILUMI_22611</name>
</gene>
<keyword evidence="11" id="KW-0862">Zinc</keyword>
<evidence type="ECO:0000259" key="18">
    <source>
        <dbReference type="Pfam" id="PF13878"/>
    </source>
</evidence>
<dbReference type="GO" id="GO:0005634">
    <property type="term" value="C:nucleus"/>
    <property type="evidence" value="ECO:0007669"/>
    <property type="project" value="UniProtKB-SubCell"/>
</dbReference>
<keyword evidence="5" id="KW-0337">GPI-anchor biosynthesis</keyword>
<dbReference type="InterPro" id="IPR017850">
    <property type="entry name" value="Alkaline_phosphatase_core_sf"/>
</dbReference>
<keyword evidence="15" id="KW-0131">Cell cycle</keyword>
<dbReference type="GO" id="GO:0016746">
    <property type="term" value="F:acyltransferase activity"/>
    <property type="evidence" value="ECO:0007669"/>
    <property type="project" value="UniProtKB-KW"/>
</dbReference>
<keyword evidence="7" id="KW-0812">Transmembrane</keyword>
<dbReference type="SUPFAM" id="SSF53649">
    <property type="entry name" value="Alkaline phosphatase-like"/>
    <property type="match status" value="1"/>
</dbReference>
<keyword evidence="6" id="KW-0808">Transferase</keyword>
<evidence type="ECO:0000256" key="2">
    <source>
        <dbReference type="ARBA" id="ARBA00004477"/>
    </source>
</evidence>
<dbReference type="Pfam" id="PF01663">
    <property type="entry name" value="Phosphodiest"/>
    <property type="match status" value="1"/>
</dbReference>
<organism evidence="20 21">
    <name type="scientific">Ignelater luminosus</name>
    <name type="common">Cucubano</name>
    <name type="synonym">Pyrophorus luminosus</name>
    <dbReference type="NCBI Taxonomy" id="2038154"/>
    <lineage>
        <taxon>Eukaryota</taxon>
        <taxon>Metazoa</taxon>
        <taxon>Ecdysozoa</taxon>
        <taxon>Arthropoda</taxon>
        <taxon>Hexapoda</taxon>
        <taxon>Insecta</taxon>
        <taxon>Pterygota</taxon>
        <taxon>Neoptera</taxon>
        <taxon>Endopterygota</taxon>
        <taxon>Coleoptera</taxon>
        <taxon>Polyphaga</taxon>
        <taxon>Elateriformia</taxon>
        <taxon>Elateroidea</taxon>
        <taxon>Elateridae</taxon>
        <taxon>Agrypninae</taxon>
        <taxon>Pyrophorini</taxon>
        <taxon>Ignelater</taxon>
    </lineage>
</organism>
<feature type="compositionally biased region" description="Low complexity" evidence="17">
    <location>
        <begin position="476"/>
        <end position="489"/>
    </location>
</feature>
<dbReference type="GO" id="GO:0051267">
    <property type="term" value="F:CP2 mannose-ethanolamine phosphotransferase activity"/>
    <property type="evidence" value="ECO:0007669"/>
    <property type="project" value="TreeGrafter"/>
</dbReference>
<evidence type="ECO:0000256" key="4">
    <source>
        <dbReference type="ARBA" id="ARBA00005315"/>
    </source>
</evidence>
<sequence>MAFFPLQQNHLLDPISLPSSLNDIQFNRSNLYKPEISRIILIIIDALRLDFINEENVPFIVSSYRNKGCMFTVNVQSPTVTLPRIKALTTGAIPQFVDVIFNLASTEALKDSFLHKASEARKKIVFYGDDTWIKLYPNIFMRHEGVSSFYVNDYTEVDHNVTRNLIKELYNKDWDIMLLHYLGLDHIGHVYGPYSNLIQPKLKEMDGIIKKIFNSLNMQDDKTLIIITGDHGMKDSGGHGGSTFSETHVPLVSIGIPCISDAIAQTDVPSTLSSLLGIPHPADNIGRVISNMFIDFSYERLLYILRYNAMFLKTRLNECEDLFEKASVLHYRFLKTANESDAVAAKHLYENCSKQISDKLVHSSVEQDIYSLLIDKKKSMADNCLVTSEIHNDHNISCTSLRRRELFPSTNDDSDELGHISPLSDSTPPSSPVSSSFYKEEHKRTSFSKNTLADYIILENIRDAKKDLDKTEDSTLESQSPLNKSSSNASSLYLSPVQINSSSTVVSSPKKHKHNKMTDSDTPLRKVPDFAQETPQSIIHENSEIPKLVRKSPLSNSITECTNKRKNPFSESPLANKQLKLDHGSKVRTVLFPQLEMSVPTSSFYSKSNNTHLNGTSKNINMKIKRSKQKTSSLYLCARSRRFGQINAGVRHNIKKPKRKKISDAHILKAATNIIDNSDLNDYFDEIEKCKESQNNTDNQYSSCTTQETDKFKIVGNDTNQNNTQSRKRELSPSPDPNKKFFKFKRNHNATVTVDKHLKLKMDDGRLSLLTDKKSKKHKPAEVKLNLDLADLVALENEDLISSEKIDNILFSLDNDNEKENNVLFINPSNMECSEQLVLHAHNSVTMSENAIHLHVPPDNSNNKKNDTSSSAQLKDKNERIEEKSILLSPTSQMCNMTSVLALNSPKKAKQNINNILSDSLNFNEITSCTDMEQEKLFPIFYGTNRVVPSTHVKTSSKVVQSAKKFKPLPKNQLLLDAGQKRFGATQCPECKFVYHMGDPNDELIHLNYHNAGNILRFNGWKDERVVAQFPNNVRIIRIFSSDPKPWIKKVKDLLEVINRDLGYYEMQINLESSQIFLYIKNKTIAGCLVAEPKGVAYRMLNDNVGIDLCSEMSYPIKCGVSRIWVSQACRKEGIGTALLNCLRGNFMFGSILRKDDIAFSSPTDAGKAFAMKYFNTLNFLIYTS</sequence>
<reference evidence="20" key="1">
    <citation type="submission" date="2019-08" db="EMBL/GenBank/DDBJ databases">
        <title>The genome of the North American firefly Photinus pyralis.</title>
        <authorList>
            <consortium name="Photinus pyralis genome working group"/>
            <person name="Fallon T.R."/>
            <person name="Sander Lower S.E."/>
            <person name="Weng J.-K."/>
        </authorList>
    </citation>
    <scope>NUCLEOTIDE SEQUENCE</scope>
    <source>
        <strain evidence="20">TRF0915ILg1</strain>
        <tissue evidence="20">Whole body</tissue>
    </source>
</reference>
<evidence type="ECO:0000256" key="1">
    <source>
        <dbReference type="ARBA" id="ARBA00004123"/>
    </source>
</evidence>
<comment type="similarity">
    <text evidence="4">Belongs to the PIGG/PIGN/PIGO family. PIGG subfamily.</text>
</comment>
<dbReference type="InterPro" id="IPR002591">
    <property type="entry name" value="Phosphodiest/P_Trfase"/>
</dbReference>
<keyword evidence="9" id="KW-0863">Zinc-finger</keyword>
<evidence type="ECO:0000256" key="8">
    <source>
        <dbReference type="ARBA" id="ARBA00022723"/>
    </source>
</evidence>
<evidence type="ECO:0000256" key="17">
    <source>
        <dbReference type="SAM" id="MobiDB-lite"/>
    </source>
</evidence>
<dbReference type="InterPro" id="IPR039527">
    <property type="entry name" value="PIGG/GPI7"/>
</dbReference>
<comment type="subcellular location">
    <subcellularLocation>
        <location evidence="2">Endoplasmic reticulum membrane</location>
        <topology evidence="2">Multi-pass membrane protein</topology>
    </subcellularLocation>
    <subcellularLocation>
        <location evidence="1">Nucleus</location>
    </subcellularLocation>
</comment>
<keyword evidence="10" id="KW-0256">Endoplasmic reticulum</keyword>
<dbReference type="InterPro" id="IPR028005">
    <property type="entry name" value="AcTrfase_ESCO_Znf_dom"/>
</dbReference>
<evidence type="ECO:0000313" key="20">
    <source>
        <dbReference type="EMBL" id="KAF2883547.1"/>
    </source>
</evidence>
<evidence type="ECO:0000256" key="3">
    <source>
        <dbReference type="ARBA" id="ARBA00004687"/>
    </source>
</evidence>
<feature type="region of interest" description="Disordered" evidence="17">
    <location>
        <begin position="409"/>
        <end position="440"/>
    </location>
</feature>
<dbReference type="InterPro" id="IPR028009">
    <property type="entry name" value="ESCO_Acetyltransf_dom"/>
</dbReference>
<comment type="caution">
    <text evidence="20">The sequence shown here is derived from an EMBL/GenBank/DDBJ whole genome shotgun (WGS) entry which is preliminary data.</text>
</comment>
<keyword evidence="21" id="KW-1185">Reference proteome</keyword>
<evidence type="ECO:0000256" key="16">
    <source>
        <dbReference type="ARBA" id="ARBA00023315"/>
    </source>
</evidence>
<evidence type="ECO:0000313" key="21">
    <source>
        <dbReference type="Proteomes" id="UP000801492"/>
    </source>
</evidence>
<evidence type="ECO:0000256" key="12">
    <source>
        <dbReference type="ARBA" id="ARBA00022989"/>
    </source>
</evidence>
<feature type="region of interest" description="Disordered" evidence="17">
    <location>
        <begin position="470"/>
        <end position="489"/>
    </location>
</feature>
<dbReference type="CDD" id="cd16024">
    <property type="entry name" value="GPI_EPT_2"/>
    <property type="match status" value="1"/>
</dbReference>
<evidence type="ECO:0000256" key="14">
    <source>
        <dbReference type="ARBA" id="ARBA00023242"/>
    </source>
</evidence>
<dbReference type="Pfam" id="PF13880">
    <property type="entry name" value="Acetyltransf_13"/>
    <property type="match status" value="1"/>
</dbReference>
<dbReference type="GO" id="GO:0006506">
    <property type="term" value="P:GPI anchor biosynthetic process"/>
    <property type="evidence" value="ECO:0007669"/>
    <property type="project" value="UniProtKB-UniPathway"/>
</dbReference>
<protein>
    <recommendedName>
        <fullName evidence="22">N-acetyltransferase domain-containing protein</fullName>
    </recommendedName>
</protein>
<keyword evidence="13" id="KW-0472">Membrane</keyword>
<evidence type="ECO:0000256" key="10">
    <source>
        <dbReference type="ARBA" id="ARBA00022824"/>
    </source>
</evidence>
<name>A0A8K0CE02_IGNLU</name>
<feature type="compositionally biased region" description="Basic and acidic residues" evidence="17">
    <location>
        <begin position="516"/>
        <end position="527"/>
    </location>
</feature>
<feature type="domain" description="N-acetyltransferase ESCO acetyl-transferase" evidence="19">
    <location>
        <begin position="1115"/>
        <end position="1183"/>
    </location>
</feature>
<accession>A0A8K0CE02</accession>
<evidence type="ECO:0000256" key="9">
    <source>
        <dbReference type="ARBA" id="ARBA00022771"/>
    </source>
</evidence>
<feature type="region of interest" description="Disordered" evidence="17">
    <location>
        <begin position="715"/>
        <end position="741"/>
    </location>
</feature>
<evidence type="ECO:0000256" key="7">
    <source>
        <dbReference type="ARBA" id="ARBA00022692"/>
    </source>
</evidence>
<keyword evidence="14" id="KW-0539">Nucleus</keyword>
<feature type="compositionally biased region" description="Low complexity" evidence="17">
    <location>
        <begin position="421"/>
        <end position="436"/>
    </location>
</feature>
<feature type="region of interest" description="Disordered" evidence="17">
    <location>
        <begin position="503"/>
        <end position="527"/>
    </location>
</feature>
<keyword evidence="16" id="KW-0012">Acyltransferase</keyword>
<dbReference type="PANTHER" id="PTHR23072">
    <property type="entry name" value="PHOSPHATIDYLINOSITOL GLYCAN-RELATED"/>
    <property type="match status" value="1"/>
</dbReference>
<dbReference type="InterPro" id="IPR037674">
    <property type="entry name" value="PIG-G_N"/>
</dbReference>
<comment type="pathway">
    <text evidence="3">Glycolipid biosynthesis; glycosylphosphatidylinositol-anchor biosynthesis.</text>
</comment>
<dbReference type="GO" id="GO:0005789">
    <property type="term" value="C:endoplasmic reticulum membrane"/>
    <property type="evidence" value="ECO:0007669"/>
    <property type="project" value="UniProtKB-SubCell"/>
</dbReference>
<dbReference type="Proteomes" id="UP000801492">
    <property type="component" value="Unassembled WGS sequence"/>
</dbReference>
<evidence type="ECO:0000256" key="6">
    <source>
        <dbReference type="ARBA" id="ARBA00022679"/>
    </source>
</evidence>
<feature type="region of interest" description="Disordered" evidence="17">
    <location>
        <begin position="854"/>
        <end position="880"/>
    </location>
</feature>
<evidence type="ECO:0000259" key="19">
    <source>
        <dbReference type="Pfam" id="PF13880"/>
    </source>
</evidence>
<dbReference type="AlphaFoldDB" id="A0A8K0CE02"/>
<evidence type="ECO:0000256" key="15">
    <source>
        <dbReference type="ARBA" id="ARBA00023306"/>
    </source>
</evidence>
<dbReference type="UniPathway" id="UPA00196"/>
<keyword evidence="12" id="KW-1133">Transmembrane helix</keyword>
<keyword evidence="8" id="KW-0479">Metal-binding</keyword>
<evidence type="ECO:0000256" key="5">
    <source>
        <dbReference type="ARBA" id="ARBA00022502"/>
    </source>
</evidence>
<dbReference type="OrthoDB" id="428854at2759"/>